<dbReference type="AlphaFoldDB" id="A0A1I2MV31"/>
<dbReference type="OrthoDB" id="2112849at2"/>
<sequence>MKINPTERNIIDAYKAQSQNNNAAAKKQINPRHDRTEISTKAQEIINLRAQLKAMPDIRQDRVDEIKAQIADGTYQPCAEKIAGGLIRERNDQN</sequence>
<organism evidence="8 9">
    <name type="scientific">Desulfotruncus arcticus DSM 17038</name>
    <dbReference type="NCBI Taxonomy" id="1121424"/>
    <lineage>
        <taxon>Bacteria</taxon>
        <taxon>Bacillati</taxon>
        <taxon>Bacillota</taxon>
        <taxon>Clostridia</taxon>
        <taxon>Eubacteriales</taxon>
        <taxon>Desulfallaceae</taxon>
        <taxon>Desulfotruncus</taxon>
    </lineage>
</organism>
<proteinExistence type="inferred from homology"/>
<dbReference type="Pfam" id="PF04316">
    <property type="entry name" value="FlgM"/>
    <property type="match status" value="1"/>
</dbReference>
<evidence type="ECO:0000256" key="2">
    <source>
        <dbReference type="ARBA" id="ARBA00017823"/>
    </source>
</evidence>
<comment type="similarity">
    <text evidence="1">Belongs to the FlgM family.</text>
</comment>
<feature type="domain" description="Anti-sigma-28 factor FlgM C-terminal" evidence="7">
    <location>
        <begin position="34"/>
        <end position="87"/>
    </location>
</feature>
<dbReference type="GO" id="GO:0045892">
    <property type="term" value="P:negative regulation of DNA-templated transcription"/>
    <property type="evidence" value="ECO:0007669"/>
    <property type="project" value="InterPro"/>
</dbReference>
<reference evidence="9" key="1">
    <citation type="submission" date="2016-10" db="EMBL/GenBank/DDBJ databases">
        <authorList>
            <person name="Varghese N."/>
            <person name="Submissions S."/>
        </authorList>
    </citation>
    <scope>NUCLEOTIDE SEQUENCE [LARGE SCALE GENOMIC DNA]</scope>
    <source>
        <strain evidence="9">DSM 17038</strain>
    </source>
</reference>
<evidence type="ECO:0000313" key="9">
    <source>
        <dbReference type="Proteomes" id="UP000199337"/>
    </source>
</evidence>
<protein>
    <recommendedName>
        <fullName evidence="2">Negative regulator of flagellin synthesis</fullName>
    </recommendedName>
</protein>
<dbReference type="STRING" id="341036.SAMN05660649_00176"/>
<evidence type="ECO:0000256" key="3">
    <source>
        <dbReference type="ARBA" id="ARBA00022491"/>
    </source>
</evidence>
<gene>
    <name evidence="8" type="ORF">SAMN05660649_00176</name>
</gene>
<dbReference type="NCBIfam" id="TIGR03824">
    <property type="entry name" value="FlgM_jcvi"/>
    <property type="match status" value="1"/>
</dbReference>
<dbReference type="InterPro" id="IPR007412">
    <property type="entry name" value="FlgM"/>
</dbReference>
<accession>A0A1I2MV31</accession>
<keyword evidence="3" id="KW-0678">Repressor</keyword>
<dbReference type="Proteomes" id="UP000199337">
    <property type="component" value="Unassembled WGS sequence"/>
</dbReference>
<keyword evidence="6" id="KW-0804">Transcription</keyword>
<name>A0A1I2MV31_9FIRM</name>
<evidence type="ECO:0000256" key="6">
    <source>
        <dbReference type="ARBA" id="ARBA00023163"/>
    </source>
</evidence>
<dbReference type="GO" id="GO:0044781">
    <property type="term" value="P:bacterial-type flagellum organization"/>
    <property type="evidence" value="ECO:0007669"/>
    <property type="project" value="UniProtKB-KW"/>
</dbReference>
<keyword evidence="5" id="KW-0805">Transcription regulation</keyword>
<keyword evidence="4" id="KW-1005">Bacterial flagellum biogenesis</keyword>
<dbReference type="SUPFAM" id="SSF101498">
    <property type="entry name" value="Anti-sigma factor FlgM"/>
    <property type="match status" value="1"/>
</dbReference>
<evidence type="ECO:0000256" key="4">
    <source>
        <dbReference type="ARBA" id="ARBA00022795"/>
    </source>
</evidence>
<evidence type="ECO:0000256" key="5">
    <source>
        <dbReference type="ARBA" id="ARBA00023015"/>
    </source>
</evidence>
<dbReference type="RefSeq" id="WP_092467775.1">
    <property type="nucleotide sequence ID" value="NZ_FOOX01000001.1"/>
</dbReference>
<dbReference type="InterPro" id="IPR031316">
    <property type="entry name" value="FlgM_C"/>
</dbReference>
<dbReference type="EMBL" id="FOOX01000001">
    <property type="protein sequence ID" value="SFF95322.1"/>
    <property type="molecule type" value="Genomic_DNA"/>
</dbReference>
<evidence type="ECO:0000259" key="7">
    <source>
        <dbReference type="Pfam" id="PF04316"/>
    </source>
</evidence>
<keyword evidence="9" id="KW-1185">Reference proteome</keyword>
<dbReference type="InterPro" id="IPR035890">
    <property type="entry name" value="Anti-sigma-28_factor_FlgM_sf"/>
</dbReference>
<evidence type="ECO:0000313" key="8">
    <source>
        <dbReference type="EMBL" id="SFF95322.1"/>
    </source>
</evidence>
<evidence type="ECO:0000256" key="1">
    <source>
        <dbReference type="ARBA" id="ARBA00005322"/>
    </source>
</evidence>